<accession>A0A2P4X0D1</accession>
<dbReference type="Proteomes" id="UP000237271">
    <property type="component" value="Unassembled WGS sequence"/>
</dbReference>
<dbReference type="OrthoDB" id="91689at2759"/>
<evidence type="ECO:0000313" key="1">
    <source>
        <dbReference type="EMBL" id="POM59007.1"/>
    </source>
</evidence>
<dbReference type="EMBL" id="NCKW01020118">
    <property type="protein sequence ID" value="POM59007.1"/>
    <property type="molecule type" value="Genomic_DNA"/>
</dbReference>
<protein>
    <submittedName>
        <fullName evidence="1">Uncharacterized protein</fullName>
    </submittedName>
</protein>
<organism evidence="1 2">
    <name type="scientific">Phytophthora palmivora</name>
    <dbReference type="NCBI Taxonomy" id="4796"/>
    <lineage>
        <taxon>Eukaryota</taxon>
        <taxon>Sar</taxon>
        <taxon>Stramenopiles</taxon>
        <taxon>Oomycota</taxon>
        <taxon>Peronosporomycetes</taxon>
        <taxon>Peronosporales</taxon>
        <taxon>Peronosporaceae</taxon>
        <taxon>Phytophthora</taxon>
    </lineage>
</organism>
<proteinExistence type="predicted"/>
<dbReference type="AlphaFoldDB" id="A0A2P4X0D1"/>
<sequence length="159" mass="18548">MNIAALIAAQSEEQTSQLFLKPTDDLLYAMDLQDVDEQYMLTDTVFNSCGLDLTSEKPEFRRVVTMDNDGVVIQYLSRYRILFNYKQTCESIWMLAHLLNRQDDRKEYAGIQDRENTLAMKFRVTDRLPSGKLVSLNQRVVCRRFLYISTAPVQYRSTL</sequence>
<gene>
    <name evidence="1" type="ORF">PHPALM_36272</name>
</gene>
<keyword evidence="2" id="KW-1185">Reference proteome</keyword>
<evidence type="ECO:0000313" key="2">
    <source>
        <dbReference type="Proteomes" id="UP000237271"/>
    </source>
</evidence>
<comment type="caution">
    <text evidence="1">The sequence shown here is derived from an EMBL/GenBank/DDBJ whole genome shotgun (WGS) entry which is preliminary data.</text>
</comment>
<name>A0A2P4X0D1_9STRA</name>
<reference evidence="1 2" key="1">
    <citation type="journal article" date="2017" name="Genome Biol. Evol.">
        <title>Phytophthora megakarya and P. palmivora, closely related causal agents of cacao black pod rot, underwent increases in genome sizes and gene numbers by different mechanisms.</title>
        <authorList>
            <person name="Ali S.S."/>
            <person name="Shao J."/>
            <person name="Lary D.J."/>
            <person name="Kronmiller B."/>
            <person name="Shen D."/>
            <person name="Strem M.D."/>
            <person name="Amoako-Attah I."/>
            <person name="Akrofi A.Y."/>
            <person name="Begoude B.A."/>
            <person name="Ten Hoopen G.M."/>
            <person name="Coulibaly K."/>
            <person name="Kebe B.I."/>
            <person name="Melnick R.L."/>
            <person name="Guiltinan M.J."/>
            <person name="Tyler B.M."/>
            <person name="Meinhardt L.W."/>
            <person name="Bailey B.A."/>
        </authorList>
    </citation>
    <scope>NUCLEOTIDE SEQUENCE [LARGE SCALE GENOMIC DNA]</scope>
    <source>
        <strain evidence="2">sbr112.9</strain>
    </source>
</reference>